<keyword evidence="12" id="KW-1185">Reference proteome</keyword>
<feature type="compositionally biased region" description="Basic and acidic residues" evidence="9">
    <location>
        <begin position="484"/>
        <end position="510"/>
    </location>
</feature>
<dbReference type="Pfam" id="PF13923">
    <property type="entry name" value="zf-C3HC4_2"/>
    <property type="match status" value="1"/>
</dbReference>
<evidence type="ECO:0000313" key="12">
    <source>
        <dbReference type="Proteomes" id="UP001620645"/>
    </source>
</evidence>
<feature type="region of interest" description="Disordered" evidence="9">
    <location>
        <begin position="162"/>
        <end position="214"/>
    </location>
</feature>
<sequence length="526" mass="58199">MNNGLPGPNTTDTITGGKTLELSKYDKVRRPHKMISDDSKIKVTVRTLSTELCCPICLDLLTCTMTTKECLHRFCSECITTALMRGNKECPTCRKKIVSKRSLRPDPNFDFLISKIWPDRKLYETELNASMQFFQEQSNVAALQKSIEEGIKAQAAYRKQRVQGSYDYEKKKRRPPKMAVDSNASTANPPASSSTENGGGEGHSSPAGTENASGELVDQVVVTLTPAPVEAMEVDSSSTVAAHNQQIPTANPTFSSSEDLDSSSDISSDDSSDLLSSDSTLSADLSSDELSNPSTVRSVMDETHCQQQPTDQTSRSRCASSEEGADLLILETMAEEMCRKGDEIEVELAPSKSLLSSGSVPAHMHCSHFVRAPSEITMEHLGEFLLQRSHQSSTDSNKGRATNDQQLQSQPPQPLKAAPKNFHILDRHYQLRKLSPRDTLCMAFLLSINWDRHLTIFFDLNGETQQRGGTDMAETIGEELAKMVEGQRKVDKEEEERESHRKERAKRPEDTIGGNSVNCKMEVTDE</sequence>
<proteinExistence type="predicted"/>
<evidence type="ECO:0000313" key="11">
    <source>
        <dbReference type="EMBL" id="KAL3078882.1"/>
    </source>
</evidence>
<feature type="compositionally biased region" description="Low complexity" evidence="9">
    <location>
        <begin position="273"/>
        <end position="291"/>
    </location>
</feature>
<dbReference type="PANTHER" id="PTHR46076:SF3">
    <property type="entry name" value="E3 UBIQUITIN-PROTEIN LIGASE RING1"/>
    <property type="match status" value="1"/>
</dbReference>
<dbReference type="SUPFAM" id="SSF57850">
    <property type="entry name" value="RING/U-box"/>
    <property type="match status" value="1"/>
</dbReference>
<feature type="compositionally biased region" description="Polar residues" evidence="9">
    <location>
        <begin position="305"/>
        <end position="319"/>
    </location>
</feature>
<comment type="pathway">
    <text evidence="2">Protein modification; protein ubiquitination.</text>
</comment>
<dbReference type="PROSITE" id="PS00518">
    <property type="entry name" value="ZF_RING_1"/>
    <property type="match status" value="1"/>
</dbReference>
<dbReference type="AlphaFoldDB" id="A0ABD2IID5"/>
<feature type="compositionally biased region" description="Low complexity" evidence="9">
    <location>
        <begin position="182"/>
        <end position="195"/>
    </location>
</feature>
<feature type="region of interest" description="Disordered" evidence="9">
    <location>
        <begin position="484"/>
        <end position="526"/>
    </location>
</feature>
<dbReference type="Gene3D" id="3.30.40.10">
    <property type="entry name" value="Zinc/RING finger domain, C3HC4 (zinc finger)"/>
    <property type="match status" value="1"/>
</dbReference>
<keyword evidence="6 8" id="KW-0863">Zinc-finger</keyword>
<dbReference type="PANTHER" id="PTHR46076">
    <property type="entry name" value="E3 UBIQUITIN-PROTEIN LIGASE RING1 / RING 2 FAMILY MEMBER"/>
    <property type="match status" value="1"/>
</dbReference>
<feature type="compositionally biased region" description="Low complexity" evidence="9">
    <location>
        <begin position="405"/>
        <end position="417"/>
    </location>
</feature>
<dbReference type="InterPro" id="IPR043540">
    <property type="entry name" value="RING1/RING2"/>
</dbReference>
<feature type="domain" description="RING-type" evidence="10">
    <location>
        <begin position="54"/>
        <end position="94"/>
    </location>
</feature>
<organism evidence="11 12">
    <name type="scientific">Heterodera schachtii</name>
    <name type="common">Sugarbeet cyst nematode worm</name>
    <name type="synonym">Tylenchus schachtii</name>
    <dbReference type="NCBI Taxonomy" id="97005"/>
    <lineage>
        <taxon>Eukaryota</taxon>
        <taxon>Metazoa</taxon>
        <taxon>Ecdysozoa</taxon>
        <taxon>Nematoda</taxon>
        <taxon>Chromadorea</taxon>
        <taxon>Rhabditida</taxon>
        <taxon>Tylenchina</taxon>
        <taxon>Tylenchomorpha</taxon>
        <taxon>Tylenchoidea</taxon>
        <taxon>Heteroderidae</taxon>
        <taxon>Heteroderinae</taxon>
        <taxon>Heterodera</taxon>
    </lineage>
</organism>
<comment type="catalytic activity">
    <reaction evidence="1">
        <text>S-ubiquitinyl-[E2 ubiquitin-conjugating enzyme]-L-cysteine + [acceptor protein]-L-lysine = [E2 ubiquitin-conjugating enzyme]-L-cysteine + N(6)-ubiquitinyl-[acceptor protein]-L-lysine.</text>
        <dbReference type="EC" id="2.3.2.27"/>
    </reaction>
</comment>
<evidence type="ECO:0000256" key="4">
    <source>
        <dbReference type="ARBA" id="ARBA00022679"/>
    </source>
</evidence>
<evidence type="ECO:0000256" key="8">
    <source>
        <dbReference type="PROSITE-ProRule" id="PRU00175"/>
    </source>
</evidence>
<comment type="caution">
    <text evidence="11">The sequence shown here is derived from an EMBL/GenBank/DDBJ whole genome shotgun (WGS) entry which is preliminary data.</text>
</comment>
<dbReference type="InterPro" id="IPR001841">
    <property type="entry name" value="Znf_RING"/>
</dbReference>
<feature type="region of interest" description="Disordered" evidence="9">
    <location>
        <begin position="389"/>
        <end position="417"/>
    </location>
</feature>
<name>A0ABD2IID5_HETSC</name>
<dbReference type="InterPro" id="IPR017907">
    <property type="entry name" value="Znf_RING_CS"/>
</dbReference>
<dbReference type="PROSITE" id="PS50089">
    <property type="entry name" value="ZF_RING_2"/>
    <property type="match status" value="1"/>
</dbReference>
<feature type="region of interest" description="Disordered" evidence="9">
    <location>
        <begin position="234"/>
        <end position="321"/>
    </location>
</feature>
<keyword evidence="4" id="KW-0808">Transferase</keyword>
<protein>
    <recommendedName>
        <fullName evidence="3">RING-type E3 ubiquitin transferase</fullName>
        <ecNumber evidence="3">2.3.2.27</ecNumber>
    </recommendedName>
</protein>
<evidence type="ECO:0000256" key="7">
    <source>
        <dbReference type="ARBA" id="ARBA00022833"/>
    </source>
</evidence>
<evidence type="ECO:0000256" key="3">
    <source>
        <dbReference type="ARBA" id="ARBA00012483"/>
    </source>
</evidence>
<dbReference type="EMBL" id="JBICCN010000309">
    <property type="protein sequence ID" value="KAL3078882.1"/>
    <property type="molecule type" value="Genomic_DNA"/>
</dbReference>
<dbReference type="SMART" id="SM00184">
    <property type="entry name" value="RING"/>
    <property type="match status" value="1"/>
</dbReference>
<feature type="compositionally biased region" description="Polar residues" evidence="9">
    <location>
        <begin position="235"/>
        <end position="254"/>
    </location>
</feature>
<keyword evidence="5" id="KW-0479">Metal-binding</keyword>
<evidence type="ECO:0000256" key="2">
    <source>
        <dbReference type="ARBA" id="ARBA00004906"/>
    </source>
</evidence>
<dbReference type="EC" id="2.3.2.27" evidence="3"/>
<evidence type="ECO:0000259" key="10">
    <source>
        <dbReference type="PROSITE" id="PS50089"/>
    </source>
</evidence>
<dbReference type="GO" id="GO:0008270">
    <property type="term" value="F:zinc ion binding"/>
    <property type="evidence" value="ECO:0007669"/>
    <property type="project" value="UniProtKB-KW"/>
</dbReference>
<feature type="compositionally biased region" description="Acidic residues" evidence="9">
    <location>
        <begin position="258"/>
        <end position="272"/>
    </location>
</feature>
<dbReference type="InterPro" id="IPR013083">
    <property type="entry name" value="Znf_RING/FYVE/PHD"/>
</dbReference>
<keyword evidence="7" id="KW-0862">Zinc</keyword>
<accession>A0ABD2IID5</accession>
<evidence type="ECO:0000256" key="9">
    <source>
        <dbReference type="SAM" id="MobiDB-lite"/>
    </source>
</evidence>
<evidence type="ECO:0000256" key="6">
    <source>
        <dbReference type="ARBA" id="ARBA00022771"/>
    </source>
</evidence>
<evidence type="ECO:0000256" key="5">
    <source>
        <dbReference type="ARBA" id="ARBA00022723"/>
    </source>
</evidence>
<dbReference type="GO" id="GO:0061630">
    <property type="term" value="F:ubiquitin protein ligase activity"/>
    <property type="evidence" value="ECO:0007669"/>
    <property type="project" value="UniProtKB-EC"/>
</dbReference>
<feature type="compositionally biased region" description="Polar residues" evidence="9">
    <location>
        <begin position="389"/>
        <end position="404"/>
    </location>
</feature>
<dbReference type="Proteomes" id="UP001620645">
    <property type="component" value="Unassembled WGS sequence"/>
</dbReference>
<reference evidence="11 12" key="1">
    <citation type="submission" date="2024-10" db="EMBL/GenBank/DDBJ databases">
        <authorList>
            <person name="Kim D."/>
        </authorList>
    </citation>
    <scope>NUCLEOTIDE SEQUENCE [LARGE SCALE GENOMIC DNA]</scope>
    <source>
        <strain evidence="11">Taebaek</strain>
    </source>
</reference>
<evidence type="ECO:0000256" key="1">
    <source>
        <dbReference type="ARBA" id="ARBA00000900"/>
    </source>
</evidence>
<gene>
    <name evidence="11" type="ORF">niasHS_014664</name>
</gene>